<accession>A0A7X9RUR6</accession>
<keyword evidence="2" id="KW-1185">Reference proteome</keyword>
<evidence type="ECO:0000313" key="1">
    <source>
        <dbReference type="EMBL" id="NME69009.1"/>
    </source>
</evidence>
<evidence type="ECO:0000313" key="2">
    <source>
        <dbReference type="Proteomes" id="UP000576082"/>
    </source>
</evidence>
<sequence>MSQGLPNVNISILNNQLGRDVTNSEEYLLVLTGIAVAGKIALNEVHRITSIEEAEALGLDTDYDTANSVNVHADISTFFDTAGKGTPLWVLLISEDTTMTDALDKTGAIVKKALSDAGGAITMAGINVIPNDTYNPTIDNGIDPDVITAVAKAQELIEEAQSFRTPLRILVGGRAYTGVAGDLHDFSKDATNGVGVVIGSAQSDGYPAVALALGISAEYEIHEAISKVQNGAVFTLGNAYTSAGGKIKVNDPAEDMIYNKRYISFRKFANRDGFYFTGFLSACDPADDFSEIQRGRVIDRGLRVAYDSLINQIDNDLETNEDGTVEPAIIKDIEGSVEEALNSALVTTGSASGVKLVMPTNQNVVQTDQLVIEKIGIRPKGYPKYIDVNLGLSN</sequence>
<dbReference type="RefSeq" id="WP_169657296.1">
    <property type="nucleotide sequence ID" value="NZ_JABANE010000033.1"/>
</dbReference>
<proteinExistence type="predicted"/>
<gene>
    <name evidence="1" type="ORF">HHU12_13630</name>
</gene>
<comment type="caution">
    <text evidence="1">The sequence shown here is derived from an EMBL/GenBank/DDBJ whole genome shotgun (WGS) entry which is preliminary data.</text>
</comment>
<name>A0A7X9RUR6_9BACT</name>
<dbReference type="Pfam" id="PF10758">
    <property type="entry name" value="DUF2586"/>
    <property type="match status" value="1"/>
</dbReference>
<dbReference type="InterPro" id="IPR019694">
    <property type="entry name" value="Phage_HP1_Orf23"/>
</dbReference>
<organism evidence="1 2">
    <name type="scientific">Flammeovirga aprica JL-4</name>
    <dbReference type="NCBI Taxonomy" id="694437"/>
    <lineage>
        <taxon>Bacteria</taxon>
        <taxon>Pseudomonadati</taxon>
        <taxon>Bacteroidota</taxon>
        <taxon>Cytophagia</taxon>
        <taxon>Cytophagales</taxon>
        <taxon>Flammeovirgaceae</taxon>
        <taxon>Flammeovirga</taxon>
    </lineage>
</organism>
<reference evidence="1 2" key="1">
    <citation type="submission" date="2020-04" db="EMBL/GenBank/DDBJ databases">
        <title>Flammeovirga sp. SR4, a novel species isolated from seawater.</title>
        <authorList>
            <person name="Wang X."/>
        </authorList>
    </citation>
    <scope>NUCLEOTIDE SEQUENCE [LARGE SCALE GENOMIC DNA]</scope>
    <source>
        <strain evidence="1 2">ATCC 23126</strain>
    </source>
</reference>
<dbReference type="EMBL" id="JABANE010000033">
    <property type="protein sequence ID" value="NME69009.1"/>
    <property type="molecule type" value="Genomic_DNA"/>
</dbReference>
<protein>
    <recommendedName>
        <fullName evidence="3">DUF2586 family protein</fullName>
    </recommendedName>
</protein>
<dbReference type="AlphaFoldDB" id="A0A7X9RUR6"/>
<dbReference type="Proteomes" id="UP000576082">
    <property type="component" value="Unassembled WGS sequence"/>
</dbReference>
<evidence type="ECO:0008006" key="3">
    <source>
        <dbReference type="Google" id="ProtNLM"/>
    </source>
</evidence>